<evidence type="ECO:0000256" key="7">
    <source>
        <dbReference type="SAM" id="SignalP"/>
    </source>
</evidence>
<dbReference type="OrthoDB" id="4179078at2759"/>
<dbReference type="STRING" id="1447872.A0A1J9PN82"/>
<evidence type="ECO:0000256" key="6">
    <source>
        <dbReference type="SAM" id="Phobius"/>
    </source>
</evidence>
<keyword evidence="2 6" id="KW-0812">Transmembrane</keyword>
<dbReference type="AlphaFoldDB" id="A0A1J9PN82"/>
<reference evidence="8 9" key="1">
    <citation type="submission" date="2015-07" db="EMBL/GenBank/DDBJ databases">
        <title>Emmonsia species relationships and genome sequence.</title>
        <authorList>
            <consortium name="The Broad Institute Genomics Platform"/>
            <person name="Cuomo C.A."/>
            <person name="Munoz J.F."/>
            <person name="Imamovic A."/>
            <person name="Priest M.E."/>
            <person name="Young S."/>
            <person name="Clay O.K."/>
            <person name="McEwen J.G."/>
        </authorList>
    </citation>
    <scope>NUCLEOTIDE SEQUENCE [LARGE SCALE GENOMIC DNA]</scope>
    <source>
        <strain evidence="8 9">UAMH 9510</strain>
    </source>
</reference>
<name>A0A1J9PN82_9EURO</name>
<keyword evidence="7" id="KW-0732">Signal</keyword>
<dbReference type="InterPro" id="IPR051694">
    <property type="entry name" value="Immunoregulatory_rcpt-like"/>
</dbReference>
<feature type="signal peptide" evidence="7">
    <location>
        <begin position="1"/>
        <end position="26"/>
    </location>
</feature>
<comment type="caution">
    <text evidence="8">The sequence shown here is derived from an EMBL/GenBank/DDBJ whole genome shotgun (WGS) entry which is preliminary data.</text>
</comment>
<proteinExistence type="predicted"/>
<feature type="chain" id="PRO_5013221763" evidence="7">
    <location>
        <begin position="27"/>
        <end position="294"/>
    </location>
</feature>
<dbReference type="VEuPathDB" id="FungiDB:AJ78_02568"/>
<feature type="region of interest" description="Disordered" evidence="5">
    <location>
        <begin position="150"/>
        <end position="184"/>
    </location>
</feature>
<comment type="subcellular location">
    <subcellularLocation>
        <location evidence="1">Membrane</location>
        <topology evidence="1">Single-pass membrane protein</topology>
    </subcellularLocation>
</comment>
<sequence length="294" mass="32238">MDRLPYPLLQKGAMLILLFFGNQIHAQREDRRPLSPPDVGWRITTELGSKSAMRVVCNYGETVTKSDSYYTCCPTSAKAPCVLPTTCSGNTLLYPGDKTLDCKSDVCASLLIYESAPSENLLGTQLACRYGQLGDRSVWSVYRNFPDTTASATQSTKTDASPASTTNLPHETNSDSPEAPNSTTSSSKAWIAGVVIGVIALAVLVAVLGFCIARRKHKNPAESKDDDMVLVNAPSVDGKEDAHSAHQAMELHNYDRAELHFDQRPVELSHYQNTVVEMPTHHDRKFVAELEGHR</sequence>
<dbReference type="PANTHER" id="PTHR15549:SF30">
    <property type="entry name" value="MID2 DOMAIN-CONTAINING PROTEIN"/>
    <property type="match status" value="1"/>
</dbReference>
<dbReference type="CDD" id="cd12087">
    <property type="entry name" value="TM_EGFR-like"/>
    <property type="match status" value="1"/>
</dbReference>
<dbReference type="GO" id="GO:0071944">
    <property type="term" value="C:cell periphery"/>
    <property type="evidence" value="ECO:0007669"/>
    <property type="project" value="UniProtKB-ARBA"/>
</dbReference>
<evidence type="ECO:0000256" key="5">
    <source>
        <dbReference type="SAM" id="MobiDB-lite"/>
    </source>
</evidence>
<dbReference type="GO" id="GO:0016020">
    <property type="term" value="C:membrane"/>
    <property type="evidence" value="ECO:0007669"/>
    <property type="project" value="UniProtKB-SubCell"/>
</dbReference>
<dbReference type="Proteomes" id="UP000182235">
    <property type="component" value="Unassembled WGS sequence"/>
</dbReference>
<protein>
    <submittedName>
        <fullName evidence="8">Uncharacterized protein</fullName>
    </submittedName>
</protein>
<evidence type="ECO:0000313" key="8">
    <source>
        <dbReference type="EMBL" id="OJD17330.1"/>
    </source>
</evidence>
<evidence type="ECO:0000256" key="3">
    <source>
        <dbReference type="ARBA" id="ARBA00022989"/>
    </source>
</evidence>
<dbReference type="PANTHER" id="PTHR15549">
    <property type="entry name" value="PAIRED IMMUNOGLOBULIN-LIKE TYPE 2 RECEPTOR"/>
    <property type="match status" value="1"/>
</dbReference>
<dbReference type="EMBL" id="LGRN01000071">
    <property type="protein sequence ID" value="OJD17330.1"/>
    <property type="molecule type" value="Genomic_DNA"/>
</dbReference>
<evidence type="ECO:0000256" key="2">
    <source>
        <dbReference type="ARBA" id="ARBA00022692"/>
    </source>
</evidence>
<keyword evidence="9" id="KW-1185">Reference proteome</keyword>
<evidence type="ECO:0000256" key="1">
    <source>
        <dbReference type="ARBA" id="ARBA00004167"/>
    </source>
</evidence>
<keyword evidence="3 6" id="KW-1133">Transmembrane helix</keyword>
<accession>A0A1J9PN82</accession>
<keyword evidence="4 6" id="KW-0472">Membrane</keyword>
<evidence type="ECO:0000256" key="4">
    <source>
        <dbReference type="ARBA" id="ARBA00023136"/>
    </source>
</evidence>
<gene>
    <name evidence="8" type="ORF">AJ78_02568</name>
</gene>
<evidence type="ECO:0000313" key="9">
    <source>
        <dbReference type="Proteomes" id="UP000182235"/>
    </source>
</evidence>
<organism evidence="8 9">
    <name type="scientific">Emergomyces pasteurianus Ep9510</name>
    <dbReference type="NCBI Taxonomy" id="1447872"/>
    <lineage>
        <taxon>Eukaryota</taxon>
        <taxon>Fungi</taxon>
        <taxon>Dikarya</taxon>
        <taxon>Ascomycota</taxon>
        <taxon>Pezizomycotina</taxon>
        <taxon>Eurotiomycetes</taxon>
        <taxon>Eurotiomycetidae</taxon>
        <taxon>Onygenales</taxon>
        <taxon>Ajellomycetaceae</taxon>
        <taxon>Emergomyces</taxon>
    </lineage>
</organism>
<feature type="transmembrane region" description="Helical" evidence="6">
    <location>
        <begin position="189"/>
        <end position="213"/>
    </location>
</feature>